<evidence type="ECO:0000313" key="8">
    <source>
        <dbReference type="Proteomes" id="UP000184291"/>
    </source>
</evidence>
<dbReference type="STRING" id="1892869.ACGLYG10_1192"/>
<feature type="transmembrane region" description="Helical" evidence="5">
    <location>
        <begin position="78"/>
        <end position="97"/>
    </location>
</feature>
<evidence type="ECO:0000256" key="3">
    <source>
        <dbReference type="ARBA" id="ARBA00022989"/>
    </source>
</evidence>
<organism evidence="7 8">
    <name type="scientific">Actinomyces glycerinitolerans</name>
    <dbReference type="NCBI Taxonomy" id="1892869"/>
    <lineage>
        <taxon>Bacteria</taxon>
        <taxon>Bacillati</taxon>
        <taxon>Actinomycetota</taxon>
        <taxon>Actinomycetes</taxon>
        <taxon>Actinomycetales</taxon>
        <taxon>Actinomycetaceae</taxon>
        <taxon>Actinomyces</taxon>
    </lineage>
</organism>
<evidence type="ECO:0000256" key="1">
    <source>
        <dbReference type="ARBA" id="ARBA00004651"/>
    </source>
</evidence>
<keyword evidence="3 5" id="KW-1133">Transmembrane helix</keyword>
<evidence type="ECO:0000259" key="6">
    <source>
        <dbReference type="PROSITE" id="PS50850"/>
    </source>
</evidence>
<feature type="transmembrane region" description="Helical" evidence="5">
    <location>
        <begin position="269"/>
        <end position="288"/>
    </location>
</feature>
<dbReference type="Gene3D" id="1.20.1250.20">
    <property type="entry name" value="MFS general substrate transporter like domains"/>
    <property type="match status" value="2"/>
</dbReference>
<evidence type="ECO:0000256" key="5">
    <source>
        <dbReference type="SAM" id="Phobius"/>
    </source>
</evidence>
<dbReference type="GO" id="GO:0005886">
    <property type="term" value="C:plasma membrane"/>
    <property type="evidence" value="ECO:0007669"/>
    <property type="project" value="UniProtKB-SubCell"/>
</dbReference>
<dbReference type="PROSITE" id="PS50850">
    <property type="entry name" value="MFS"/>
    <property type="match status" value="1"/>
</dbReference>
<comment type="subcellular location">
    <subcellularLocation>
        <location evidence="1">Cell membrane</location>
        <topology evidence="1">Multi-pass membrane protein</topology>
    </subcellularLocation>
</comment>
<feature type="domain" description="Major facilitator superfamily (MFS) profile" evidence="6">
    <location>
        <begin position="13"/>
        <end position="392"/>
    </location>
</feature>
<dbReference type="AlphaFoldDB" id="A0A1M4RYJ8"/>
<feature type="transmembrane region" description="Helical" evidence="5">
    <location>
        <begin position="103"/>
        <end position="125"/>
    </location>
</feature>
<accession>A0A1M4RYJ8</accession>
<feature type="transmembrane region" description="Helical" evidence="5">
    <location>
        <begin position="38"/>
        <end position="66"/>
    </location>
</feature>
<dbReference type="PANTHER" id="PTHR23531">
    <property type="entry name" value="QUINOLENE RESISTANCE PROTEIN NORA"/>
    <property type="match status" value="1"/>
</dbReference>
<evidence type="ECO:0000313" key="7">
    <source>
        <dbReference type="EMBL" id="SHE24980.1"/>
    </source>
</evidence>
<dbReference type="Pfam" id="PF07690">
    <property type="entry name" value="MFS_1"/>
    <property type="match status" value="1"/>
</dbReference>
<proteinExistence type="predicted"/>
<evidence type="ECO:0000256" key="2">
    <source>
        <dbReference type="ARBA" id="ARBA00022692"/>
    </source>
</evidence>
<dbReference type="InterPro" id="IPR020846">
    <property type="entry name" value="MFS_dom"/>
</dbReference>
<protein>
    <recommendedName>
        <fullName evidence="6">Major facilitator superfamily (MFS) profile domain-containing protein</fullName>
    </recommendedName>
</protein>
<feature type="transmembrane region" description="Helical" evidence="5">
    <location>
        <begin position="238"/>
        <end position="257"/>
    </location>
</feature>
<keyword evidence="2 5" id="KW-0812">Transmembrane</keyword>
<feature type="transmembrane region" description="Helical" evidence="5">
    <location>
        <begin position="294"/>
        <end position="315"/>
    </location>
</feature>
<feature type="transmembrane region" description="Helical" evidence="5">
    <location>
        <begin position="336"/>
        <end position="355"/>
    </location>
</feature>
<feature type="transmembrane region" description="Helical" evidence="5">
    <location>
        <begin position="137"/>
        <end position="163"/>
    </location>
</feature>
<feature type="transmembrane region" description="Helical" evidence="5">
    <location>
        <begin position="367"/>
        <end position="389"/>
    </location>
</feature>
<sequence length="407" mass="42581">MSAVNNQRIWSTGFTIIFVINVIINFAQYMMITLVPKFAQYLGASAVVIGVVTGTFAITALAVRPLVGPATLRLRSQWLLAGTLLILMTAFILYSSANSVTGLFVARLLHGTGMGFLAPVTLSLASQALPAERMAQGIGVFSLGQAVATAIGPSTGLWLLGVIGYRGTFLTSGALIVIAFLMTWALSPAPPPARAGSTSFSWRSVIAPEAVVPAIVIFFLAGAYSGINAFIVLLGESVGVADIGTFFTAYALTIVISRPLAGGISDRHGLAVVIVPGMVVFGLAFVVISQAHSLAMFLVAGVFSALGYGICQPAVQTWCLISVEPTRRGIASNTNYIGVDLAYLVMPVVAGAIVSRLRDAGASVASAYQIMYLSLIVPVAIGMVVFLAYGRRSLSHQTNNPNDRSSS</sequence>
<gene>
    <name evidence="7" type="ORF">ACGLYG10_1192</name>
</gene>
<dbReference type="InterPro" id="IPR052714">
    <property type="entry name" value="MFS_Exporter"/>
</dbReference>
<reference evidence="8" key="1">
    <citation type="submission" date="2016-09" db="EMBL/GenBank/DDBJ databases">
        <authorList>
            <person name="Strepis N."/>
        </authorList>
    </citation>
    <scope>NUCLEOTIDE SEQUENCE [LARGE SCALE GENOMIC DNA]</scope>
</reference>
<keyword evidence="4 5" id="KW-0472">Membrane</keyword>
<dbReference type="CDD" id="cd17489">
    <property type="entry name" value="MFS_YfcJ_like"/>
    <property type="match status" value="1"/>
</dbReference>
<dbReference type="OrthoDB" id="9814001at2"/>
<feature type="transmembrane region" description="Helical" evidence="5">
    <location>
        <begin position="210"/>
        <end position="232"/>
    </location>
</feature>
<name>A0A1M4RYJ8_9ACTO</name>
<dbReference type="EMBL" id="FQTT01000009">
    <property type="protein sequence ID" value="SHE24980.1"/>
    <property type="molecule type" value="Genomic_DNA"/>
</dbReference>
<keyword evidence="8" id="KW-1185">Reference proteome</keyword>
<dbReference type="Proteomes" id="UP000184291">
    <property type="component" value="Unassembled WGS sequence"/>
</dbReference>
<dbReference type="InterPro" id="IPR011701">
    <property type="entry name" value="MFS"/>
</dbReference>
<feature type="transmembrane region" description="Helical" evidence="5">
    <location>
        <begin position="169"/>
        <end position="189"/>
    </location>
</feature>
<dbReference type="GO" id="GO:0022857">
    <property type="term" value="F:transmembrane transporter activity"/>
    <property type="evidence" value="ECO:0007669"/>
    <property type="project" value="InterPro"/>
</dbReference>
<dbReference type="SUPFAM" id="SSF103473">
    <property type="entry name" value="MFS general substrate transporter"/>
    <property type="match status" value="1"/>
</dbReference>
<evidence type="ECO:0000256" key="4">
    <source>
        <dbReference type="ARBA" id="ARBA00023136"/>
    </source>
</evidence>
<dbReference type="InterPro" id="IPR036259">
    <property type="entry name" value="MFS_trans_sf"/>
</dbReference>
<dbReference type="RefSeq" id="WP_073328974.1">
    <property type="nucleotide sequence ID" value="NZ_FQTT01000009.1"/>
</dbReference>
<feature type="transmembrane region" description="Helical" evidence="5">
    <location>
        <begin position="12"/>
        <end position="32"/>
    </location>
</feature>
<dbReference type="PANTHER" id="PTHR23531:SF1">
    <property type="entry name" value="QUINOLENE RESISTANCE PROTEIN NORA"/>
    <property type="match status" value="1"/>
</dbReference>